<sequence>MQSDTAYAAIHERKQPSSQNARLLERLGADIFSATIAAVAVAPAICMIDKSIVENASGKRRLVASIKDSLTQLATKPQKFFLSRTFGLVAMVYAGTYIVANTTDTFLSHKKGNDDITKVTAGTAKFAGTSSTNILLTLVKDRNFARMFGTGASKPIPLPTYALFCARDCLTILFSFNIPPVLSKVLPDNIGGLSSLSTAQILAPAGCQFLSTPLHLLGLDLYNRGGQLGVKDRFQAVSANYLKSSLARICRIVPAFGIGGVLNSKCRYHMMRNIEERMKSDRVALG</sequence>
<evidence type="ECO:0008006" key="4">
    <source>
        <dbReference type="Google" id="ProtNLM"/>
    </source>
</evidence>
<gene>
    <name evidence="2" type="ORF">TWF718_000978</name>
</gene>
<keyword evidence="1" id="KW-1133">Transmembrane helix</keyword>
<dbReference type="EMBL" id="JAVHNR010000001">
    <property type="protein sequence ID" value="KAK6356638.1"/>
    <property type="molecule type" value="Genomic_DNA"/>
</dbReference>
<organism evidence="2 3">
    <name type="scientific">Orbilia javanica</name>
    <dbReference type="NCBI Taxonomy" id="47235"/>
    <lineage>
        <taxon>Eukaryota</taxon>
        <taxon>Fungi</taxon>
        <taxon>Dikarya</taxon>
        <taxon>Ascomycota</taxon>
        <taxon>Pezizomycotina</taxon>
        <taxon>Orbiliomycetes</taxon>
        <taxon>Orbiliales</taxon>
        <taxon>Orbiliaceae</taxon>
        <taxon>Orbilia</taxon>
    </lineage>
</organism>
<dbReference type="PANTHER" id="PTHR37845:SF1">
    <property type="entry name" value="SEQUENCE ORPHAN"/>
    <property type="match status" value="1"/>
</dbReference>
<name>A0AAN8RN07_9PEZI</name>
<feature type="transmembrane region" description="Helical" evidence="1">
    <location>
        <begin position="81"/>
        <end position="100"/>
    </location>
</feature>
<evidence type="ECO:0000313" key="3">
    <source>
        <dbReference type="Proteomes" id="UP001313282"/>
    </source>
</evidence>
<protein>
    <recommendedName>
        <fullName evidence="4">Sequence orphan</fullName>
    </recommendedName>
</protein>
<keyword evidence="1" id="KW-0812">Transmembrane</keyword>
<proteinExistence type="predicted"/>
<dbReference type="InterPro" id="IPR038781">
    <property type="entry name" value="C365.16-ike"/>
</dbReference>
<evidence type="ECO:0000256" key="1">
    <source>
        <dbReference type="SAM" id="Phobius"/>
    </source>
</evidence>
<dbReference type="GO" id="GO:0005739">
    <property type="term" value="C:mitochondrion"/>
    <property type="evidence" value="ECO:0007669"/>
    <property type="project" value="TreeGrafter"/>
</dbReference>
<dbReference type="Proteomes" id="UP001313282">
    <property type="component" value="Unassembled WGS sequence"/>
</dbReference>
<keyword evidence="1" id="KW-0472">Membrane</keyword>
<comment type="caution">
    <text evidence="2">The sequence shown here is derived from an EMBL/GenBank/DDBJ whole genome shotgun (WGS) entry which is preliminary data.</text>
</comment>
<accession>A0AAN8RN07</accession>
<dbReference type="PANTHER" id="PTHR37845">
    <property type="entry name" value="SEQUENCE ORPHAN"/>
    <property type="match status" value="1"/>
</dbReference>
<keyword evidence="3" id="KW-1185">Reference proteome</keyword>
<evidence type="ECO:0000313" key="2">
    <source>
        <dbReference type="EMBL" id="KAK6356638.1"/>
    </source>
</evidence>
<reference evidence="2 3" key="1">
    <citation type="submission" date="2019-10" db="EMBL/GenBank/DDBJ databases">
        <authorList>
            <person name="Palmer J.M."/>
        </authorList>
    </citation>
    <scope>NUCLEOTIDE SEQUENCE [LARGE SCALE GENOMIC DNA]</scope>
    <source>
        <strain evidence="2 3">TWF718</strain>
    </source>
</reference>
<dbReference type="AlphaFoldDB" id="A0AAN8RN07"/>